<dbReference type="PROSITE" id="PS50949">
    <property type="entry name" value="HTH_GNTR"/>
    <property type="match status" value="1"/>
</dbReference>
<feature type="domain" description="HTH gntR-type" evidence="4">
    <location>
        <begin position="8"/>
        <end position="74"/>
    </location>
</feature>
<evidence type="ECO:0000256" key="2">
    <source>
        <dbReference type="ARBA" id="ARBA00023125"/>
    </source>
</evidence>
<dbReference type="STRING" id="696281.Desru_0473"/>
<dbReference type="KEGG" id="dru:Desru_0473"/>
<dbReference type="InterPro" id="IPR036390">
    <property type="entry name" value="WH_DNA-bd_sf"/>
</dbReference>
<accession>F6DRK5</accession>
<dbReference type="RefSeq" id="WP_013840534.1">
    <property type="nucleotide sequence ID" value="NC_015589.1"/>
</dbReference>
<organism evidence="5 6">
    <name type="scientific">Desulforamulus ruminis (strain ATCC 23193 / DSM 2154 / NCIMB 8452 / DL)</name>
    <name type="common">Desulfotomaculum ruminis</name>
    <dbReference type="NCBI Taxonomy" id="696281"/>
    <lineage>
        <taxon>Bacteria</taxon>
        <taxon>Bacillati</taxon>
        <taxon>Bacillota</taxon>
        <taxon>Clostridia</taxon>
        <taxon>Eubacteriales</taxon>
        <taxon>Peptococcaceae</taxon>
        <taxon>Desulforamulus</taxon>
    </lineage>
</organism>
<dbReference type="SMART" id="SM00866">
    <property type="entry name" value="UTRA"/>
    <property type="match status" value="1"/>
</dbReference>
<dbReference type="GO" id="GO:0045892">
    <property type="term" value="P:negative regulation of DNA-templated transcription"/>
    <property type="evidence" value="ECO:0007669"/>
    <property type="project" value="TreeGrafter"/>
</dbReference>
<dbReference type="InterPro" id="IPR011663">
    <property type="entry name" value="UTRA"/>
</dbReference>
<keyword evidence="1" id="KW-0805">Transcription regulation</keyword>
<dbReference type="eggNOG" id="COG2188">
    <property type="taxonomic scope" value="Bacteria"/>
</dbReference>
<dbReference type="OrthoDB" id="457376at2"/>
<dbReference type="InterPro" id="IPR036388">
    <property type="entry name" value="WH-like_DNA-bd_sf"/>
</dbReference>
<dbReference type="PRINTS" id="PR00035">
    <property type="entry name" value="HTHGNTR"/>
</dbReference>
<dbReference type="Pfam" id="PF07702">
    <property type="entry name" value="UTRA"/>
    <property type="match status" value="1"/>
</dbReference>
<dbReference type="SUPFAM" id="SSF46785">
    <property type="entry name" value="Winged helix' DNA-binding domain"/>
    <property type="match status" value="1"/>
</dbReference>
<reference evidence="6" key="1">
    <citation type="submission" date="2011-05" db="EMBL/GenBank/DDBJ databases">
        <title>Complete sequence of Desulfotomaculum ruminis DSM 2154.</title>
        <authorList>
            <person name="Lucas S."/>
            <person name="Copeland A."/>
            <person name="Lapidus A."/>
            <person name="Cheng J.-F."/>
            <person name="Goodwin L."/>
            <person name="Pitluck S."/>
            <person name="Lu M."/>
            <person name="Detter J.C."/>
            <person name="Han C."/>
            <person name="Tapia R."/>
            <person name="Land M."/>
            <person name="Hauser L."/>
            <person name="Kyrpides N."/>
            <person name="Ivanova N."/>
            <person name="Mikhailova N."/>
            <person name="Pagani I."/>
            <person name="Stams A.J.M."/>
            <person name="Plugge C.M."/>
            <person name="Muyzer G."/>
            <person name="Kuever J."/>
            <person name="Parshina S.N."/>
            <person name="Ivanova A.E."/>
            <person name="Nazina T.N."/>
            <person name="Brambilla E."/>
            <person name="Spring S."/>
            <person name="Klenk H.-P."/>
            <person name="Woyke T."/>
        </authorList>
    </citation>
    <scope>NUCLEOTIDE SEQUENCE [LARGE SCALE GENOMIC DNA]</scope>
    <source>
        <strain evidence="6">ATCC 23193 / DSM 2154 / NCIB 8452 / DL</strain>
    </source>
</reference>
<name>F6DRK5_DESRL</name>
<evidence type="ECO:0000256" key="1">
    <source>
        <dbReference type="ARBA" id="ARBA00023015"/>
    </source>
</evidence>
<evidence type="ECO:0000259" key="4">
    <source>
        <dbReference type="PROSITE" id="PS50949"/>
    </source>
</evidence>
<dbReference type="GO" id="GO:0003677">
    <property type="term" value="F:DNA binding"/>
    <property type="evidence" value="ECO:0007669"/>
    <property type="project" value="UniProtKB-KW"/>
</dbReference>
<proteinExistence type="predicted"/>
<sequence>MLDNNNPVPLHIQLKEILLKEIQQGVYKEKIPSERELIDKYSVSRTTVREAVTALVYEGVLQKIHGKGTFINQSPSINEWLGYLSSFTETIERMGMKSGAQLLEQGRGSDVEIAETLGVEEYYYIKRLRFADDQPVAIERHYYPLEVGLLLEKYDLNKVTLYEKLEAEGINLHHAEQRIMAESPSTEDAKLLGISDHTCVLVAQRLITNRLGNPIEYYHSIYRADKYAFSLKMSRGMRVG</sequence>
<reference evidence="5 6" key="2">
    <citation type="journal article" date="2012" name="Stand. Genomic Sci.">
        <title>Complete genome sequence of the sulfate-reducing firmicute Desulfotomaculum ruminis type strain (DL(T)).</title>
        <authorList>
            <person name="Spring S."/>
            <person name="Visser M."/>
            <person name="Lu M."/>
            <person name="Copeland A."/>
            <person name="Lapidus A."/>
            <person name="Lucas S."/>
            <person name="Cheng J.F."/>
            <person name="Han C."/>
            <person name="Tapia R."/>
            <person name="Goodwin L.A."/>
            <person name="Pitluck S."/>
            <person name="Ivanova N."/>
            <person name="Land M."/>
            <person name="Hauser L."/>
            <person name="Larimer F."/>
            <person name="Rohde M."/>
            <person name="Goker M."/>
            <person name="Detter J.C."/>
            <person name="Kyrpides N.C."/>
            <person name="Woyke T."/>
            <person name="Schaap P.J."/>
            <person name="Plugge C.M."/>
            <person name="Muyzer G."/>
            <person name="Kuever J."/>
            <person name="Pereira I.A."/>
            <person name="Parshina S.N."/>
            <person name="Bernier-Latmani R."/>
            <person name="Stams A.J."/>
            <person name="Klenk H.P."/>
        </authorList>
    </citation>
    <scope>NUCLEOTIDE SEQUENCE [LARGE SCALE GENOMIC DNA]</scope>
    <source>
        <strain evidence="6">ATCC 23193 / DSM 2154 / NCIB 8452 / DL</strain>
    </source>
</reference>
<evidence type="ECO:0000313" key="5">
    <source>
        <dbReference type="EMBL" id="AEG58759.1"/>
    </source>
</evidence>
<evidence type="ECO:0000313" key="6">
    <source>
        <dbReference type="Proteomes" id="UP000009234"/>
    </source>
</evidence>
<dbReference type="InterPro" id="IPR028978">
    <property type="entry name" value="Chorismate_lyase_/UTRA_dom_sf"/>
</dbReference>
<dbReference type="AlphaFoldDB" id="F6DRK5"/>
<dbReference type="PANTHER" id="PTHR44846">
    <property type="entry name" value="MANNOSYL-D-GLYCERATE TRANSPORT/METABOLISM SYSTEM REPRESSOR MNGR-RELATED"/>
    <property type="match status" value="1"/>
</dbReference>
<keyword evidence="2" id="KW-0238">DNA-binding</keyword>
<dbReference type="Pfam" id="PF00392">
    <property type="entry name" value="GntR"/>
    <property type="match status" value="1"/>
</dbReference>
<dbReference type="InterPro" id="IPR050679">
    <property type="entry name" value="Bact_HTH_transcr_reg"/>
</dbReference>
<keyword evidence="6" id="KW-1185">Reference proteome</keyword>
<dbReference type="Gene3D" id="3.40.1410.10">
    <property type="entry name" value="Chorismate lyase-like"/>
    <property type="match status" value="1"/>
</dbReference>
<dbReference type="CDD" id="cd07377">
    <property type="entry name" value="WHTH_GntR"/>
    <property type="match status" value="1"/>
</dbReference>
<protein>
    <submittedName>
        <fullName evidence="5">UbiC transcription regulator-associated domain-containing protein</fullName>
    </submittedName>
</protein>
<dbReference type="SMART" id="SM00345">
    <property type="entry name" value="HTH_GNTR"/>
    <property type="match status" value="1"/>
</dbReference>
<dbReference type="EMBL" id="CP002780">
    <property type="protein sequence ID" value="AEG58759.1"/>
    <property type="molecule type" value="Genomic_DNA"/>
</dbReference>
<dbReference type="HOGENOM" id="CLU_063236_2_3_9"/>
<dbReference type="InterPro" id="IPR000524">
    <property type="entry name" value="Tscrpt_reg_HTH_GntR"/>
</dbReference>
<evidence type="ECO:0000256" key="3">
    <source>
        <dbReference type="ARBA" id="ARBA00023163"/>
    </source>
</evidence>
<dbReference type="PANTHER" id="PTHR44846:SF1">
    <property type="entry name" value="MANNOSYL-D-GLYCERATE TRANSPORT_METABOLISM SYSTEM REPRESSOR MNGR-RELATED"/>
    <property type="match status" value="1"/>
</dbReference>
<dbReference type="GO" id="GO:0003700">
    <property type="term" value="F:DNA-binding transcription factor activity"/>
    <property type="evidence" value="ECO:0007669"/>
    <property type="project" value="InterPro"/>
</dbReference>
<gene>
    <name evidence="5" type="ordered locus">Desru_0473</name>
</gene>
<keyword evidence="3" id="KW-0804">Transcription</keyword>
<dbReference type="Gene3D" id="1.10.10.10">
    <property type="entry name" value="Winged helix-like DNA-binding domain superfamily/Winged helix DNA-binding domain"/>
    <property type="match status" value="1"/>
</dbReference>
<dbReference type="SUPFAM" id="SSF64288">
    <property type="entry name" value="Chorismate lyase-like"/>
    <property type="match status" value="1"/>
</dbReference>
<dbReference type="Proteomes" id="UP000009234">
    <property type="component" value="Chromosome"/>
</dbReference>